<dbReference type="EMBL" id="GGEC01071595">
    <property type="protein sequence ID" value="MBX52079.1"/>
    <property type="molecule type" value="Transcribed_RNA"/>
</dbReference>
<reference evidence="1" key="1">
    <citation type="submission" date="2018-02" db="EMBL/GenBank/DDBJ databases">
        <title>Rhizophora mucronata_Transcriptome.</title>
        <authorList>
            <person name="Meera S.P."/>
            <person name="Sreeshan A."/>
            <person name="Augustine A."/>
        </authorList>
    </citation>
    <scope>NUCLEOTIDE SEQUENCE</scope>
    <source>
        <tissue evidence="1">Leaf</tissue>
    </source>
</reference>
<accession>A0A2P2PBK9</accession>
<protein>
    <submittedName>
        <fullName evidence="1">Uncharacterized protein</fullName>
    </submittedName>
</protein>
<organism evidence="1">
    <name type="scientific">Rhizophora mucronata</name>
    <name type="common">Asiatic mangrove</name>
    <dbReference type="NCBI Taxonomy" id="61149"/>
    <lineage>
        <taxon>Eukaryota</taxon>
        <taxon>Viridiplantae</taxon>
        <taxon>Streptophyta</taxon>
        <taxon>Embryophyta</taxon>
        <taxon>Tracheophyta</taxon>
        <taxon>Spermatophyta</taxon>
        <taxon>Magnoliopsida</taxon>
        <taxon>eudicotyledons</taxon>
        <taxon>Gunneridae</taxon>
        <taxon>Pentapetalae</taxon>
        <taxon>rosids</taxon>
        <taxon>fabids</taxon>
        <taxon>Malpighiales</taxon>
        <taxon>Rhizophoraceae</taxon>
        <taxon>Rhizophora</taxon>
    </lineage>
</organism>
<dbReference type="AlphaFoldDB" id="A0A2P2PBK9"/>
<proteinExistence type="predicted"/>
<sequence length="44" mass="5298">MMFALLEKCVVCLWSQREEFLELHSSDELDGLYLISANYRYFFS</sequence>
<evidence type="ECO:0000313" key="1">
    <source>
        <dbReference type="EMBL" id="MBX52079.1"/>
    </source>
</evidence>
<name>A0A2P2PBK9_RHIMU</name>